<dbReference type="InterPro" id="IPR054686">
    <property type="entry name" value="GSU3473-like"/>
</dbReference>
<dbReference type="Proteomes" id="UP000245125">
    <property type="component" value="Unassembled WGS sequence"/>
</dbReference>
<dbReference type="EMBL" id="OUUY01000134">
    <property type="protein sequence ID" value="SPQ01987.1"/>
    <property type="molecule type" value="Genomic_DNA"/>
</dbReference>
<accession>A0A2U3QKT1</accession>
<name>A0A2U3QKT1_9BACT</name>
<protein>
    <submittedName>
        <fullName evidence="1">Uncharacterized protein</fullName>
    </submittedName>
</protein>
<organism evidence="1 2">
    <name type="scientific">Candidatus Sulfobium mesophilum</name>
    <dbReference type="NCBI Taxonomy" id="2016548"/>
    <lineage>
        <taxon>Bacteria</taxon>
        <taxon>Pseudomonadati</taxon>
        <taxon>Nitrospirota</taxon>
        <taxon>Nitrospiria</taxon>
        <taxon>Nitrospirales</taxon>
        <taxon>Nitrospiraceae</taxon>
        <taxon>Candidatus Sulfobium</taxon>
    </lineage>
</organism>
<evidence type="ECO:0000313" key="2">
    <source>
        <dbReference type="Proteomes" id="UP000245125"/>
    </source>
</evidence>
<dbReference type="AlphaFoldDB" id="A0A2U3QKT1"/>
<evidence type="ECO:0000313" key="1">
    <source>
        <dbReference type="EMBL" id="SPQ01987.1"/>
    </source>
</evidence>
<proteinExistence type="predicted"/>
<gene>
    <name evidence="1" type="ORF">NBG4_830004</name>
</gene>
<dbReference type="NCBIfam" id="NF045719">
    <property type="entry name" value="GSU3473_fam"/>
    <property type="match status" value="1"/>
</dbReference>
<dbReference type="OrthoDB" id="5405882at2"/>
<sequence>MLISVIYQNNTHDLVKPFLLNELLAAGKVKKFLRSDGWAIVGVSPMRRNNTAYKSFDVERRNNPSVIAFP</sequence>
<reference evidence="2" key="1">
    <citation type="submission" date="2018-03" db="EMBL/GenBank/DDBJ databases">
        <authorList>
            <person name="Zecchin S."/>
        </authorList>
    </citation>
    <scope>NUCLEOTIDE SEQUENCE [LARGE SCALE GENOMIC DNA]</scope>
</reference>
<keyword evidence="2" id="KW-1185">Reference proteome</keyword>